<dbReference type="GO" id="GO:0005654">
    <property type="term" value="C:nucleoplasm"/>
    <property type="evidence" value="ECO:0007669"/>
    <property type="project" value="UniProtKB-SubCell"/>
</dbReference>
<evidence type="ECO:0000256" key="1">
    <source>
        <dbReference type="ARBA" id="ARBA00004642"/>
    </source>
</evidence>
<dbReference type="Proteomes" id="UP000695562">
    <property type="component" value="Unassembled WGS sequence"/>
</dbReference>
<proteinExistence type="inferred from homology"/>
<keyword evidence="4 11" id="KW-0156">Chromatin regulator</keyword>
<evidence type="ECO:0000313" key="12">
    <source>
        <dbReference type="EMBL" id="KAF2076897.1"/>
    </source>
</evidence>
<dbReference type="PANTHER" id="PTHR12514">
    <property type="entry name" value="ENHANCER OF YELLOW 2 TRANSCRIPTION FACTOR"/>
    <property type="match status" value="1"/>
</dbReference>
<dbReference type="HAMAP" id="MF_03046">
    <property type="entry name" value="ENY2_Sus1"/>
    <property type="match status" value="1"/>
</dbReference>
<evidence type="ECO:0000256" key="5">
    <source>
        <dbReference type="ARBA" id="ARBA00022927"/>
    </source>
</evidence>
<dbReference type="GO" id="GO:0005643">
    <property type="term" value="C:nuclear pore"/>
    <property type="evidence" value="ECO:0007669"/>
    <property type="project" value="UniProtKB-UniRule"/>
</dbReference>
<gene>
    <name evidence="12" type="ORF">CYY_001800</name>
</gene>
<protein>
    <recommendedName>
        <fullName evidence="11">Transcription and mRNA export factor ENY2</fullName>
    </recommendedName>
    <alternativeName>
        <fullName evidence="11">Enhancer of yellow 2 transcription factor homolog</fullName>
    </alternativeName>
</protein>
<dbReference type="Pfam" id="PF10163">
    <property type="entry name" value="EnY2"/>
    <property type="match status" value="1"/>
</dbReference>
<evidence type="ECO:0000256" key="3">
    <source>
        <dbReference type="ARBA" id="ARBA00022816"/>
    </source>
</evidence>
<comment type="subunit">
    <text evidence="11">Component of the nuclear pore complex (NPC)-associated TREX-2 complex (transcription and export complex 2). Component of the SAGA transcription coactivator-HAT complex. Within the SAGA complex, participates to a subcomplex of SAGA called the DUB module (deubiquitination module).</text>
</comment>
<evidence type="ECO:0000256" key="9">
    <source>
        <dbReference type="ARBA" id="ARBA00023163"/>
    </source>
</evidence>
<keyword evidence="10 11" id="KW-0539">Nucleus</keyword>
<keyword evidence="9 11" id="KW-0804">Transcription</keyword>
<evidence type="ECO:0000256" key="10">
    <source>
        <dbReference type="ARBA" id="ARBA00023242"/>
    </source>
</evidence>
<dbReference type="GO" id="GO:0006406">
    <property type="term" value="P:mRNA export from nucleus"/>
    <property type="evidence" value="ECO:0007669"/>
    <property type="project" value="UniProtKB-UniRule"/>
</dbReference>
<dbReference type="OrthoDB" id="6221744at2759"/>
<dbReference type="InterPro" id="IPR018783">
    <property type="entry name" value="TF_ENY2"/>
</dbReference>
<keyword evidence="13" id="KW-1185">Reference proteome</keyword>
<evidence type="ECO:0000256" key="2">
    <source>
        <dbReference type="ARBA" id="ARBA00022448"/>
    </source>
</evidence>
<comment type="subcellular location">
    <subcellularLocation>
        <location evidence="1 11">Nucleus</location>
        <location evidence="1 11">Nucleoplasm</location>
    </subcellularLocation>
</comment>
<dbReference type="EMBL" id="AJWJ01000045">
    <property type="protein sequence ID" value="KAF2076897.1"/>
    <property type="molecule type" value="Genomic_DNA"/>
</dbReference>
<dbReference type="GO" id="GO:0006368">
    <property type="term" value="P:transcription elongation by RNA polymerase II"/>
    <property type="evidence" value="ECO:0007669"/>
    <property type="project" value="UniProtKB-UniRule"/>
</dbReference>
<dbReference type="InterPro" id="IPR038212">
    <property type="entry name" value="TF_EnY2_sf"/>
</dbReference>
<dbReference type="FunFam" id="1.10.246.140:FF:000001">
    <property type="entry name" value="Transcription and mRNA export factor ENY2"/>
    <property type="match status" value="1"/>
</dbReference>
<dbReference type="GO" id="GO:0000124">
    <property type="term" value="C:SAGA complex"/>
    <property type="evidence" value="ECO:0007669"/>
    <property type="project" value="UniProtKB-UniRule"/>
</dbReference>
<name>A0A8J4Q1B2_9MYCE</name>
<dbReference type="GO" id="GO:0015031">
    <property type="term" value="P:protein transport"/>
    <property type="evidence" value="ECO:0007669"/>
    <property type="project" value="UniProtKB-KW"/>
</dbReference>
<evidence type="ECO:0000256" key="11">
    <source>
        <dbReference type="HAMAP-Rule" id="MF_03046"/>
    </source>
</evidence>
<evidence type="ECO:0000256" key="7">
    <source>
        <dbReference type="ARBA" id="ARBA00023015"/>
    </source>
</evidence>
<dbReference type="GO" id="GO:0003713">
    <property type="term" value="F:transcription coactivator activity"/>
    <property type="evidence" value="ECO:0007669"/>
    <property type="project" value="UniProtKB-UniRule"/>
</dbReference>
<organism evidence="12 13">
    <name type="scientific">Polysphondylium violaceum</name>
    <dbReference type="NCBI Taxonomy" id="133409"/>
    <lineage>
        <taxon>Eukaryota</taxon>
        <taxon>Amoebozoa</taxon>
        <taxon>Evosea</taxon>
        <taxon>Eumycetozoa</taxon>
        <taxon>Dictyostelia</taxon>
        <taxon>Dictyosteliales</taxon>
        <taxon>Dictyosteliaceae</taxon>
        <taxon>Polysphondylium</taxon>
    </lineage>
</organism>
<keyword evidence="7 11" id="KW-0805">Transcription regulation</keyword>
<dbReference type="AlphaFoldDB" id="A0A8J4Q1B2"/>
<evidence type="ECO:0000313" key="13">
    <source>
        <dbReference type="Proteomes" id="UP000695562"/>
    </source>
</evidence>
<evidence type="ECO:0000256" key="4">
    <source>
        <dbReference type="ARBA" id="ARBA00022853"/>
    </source>
</evidence>
<dbReference type="Gene3D" id="1.10.246.140">
    <property type="match status" value="1"/>
</dbReference>
<keyword evidence="5 11" id="KW-0653">Protein transport</keyword>
<comment type="function">
    <text evidence="11">Involved in mRNA export coupled transcription activation by association with both the TREX-2 and the SAGA complexes. The transcription regulatory histone acetylation (HAT) complex SAGA is a multiprotein complex that activates transcription by remodeling chromatin and mediating histone acetylation and deubiquitination. Within the SAGA complex, participates to a subcomplex that specifically deubiquitinates histones. The SAGA complex is recruited to specific gene promoters by activators, where it is required for transcription. The TREX-2 complex functions in docking export-competent ribonucleoprotein particles (mRNPs) to the nuclear entrance of the nuclear pore complex (nuclear basket). TREX-2 participates in mRNA export and accurate chromatin positioning in the nucleus by tethering genes to the nuclear periphery.</text>
</comment>
<evidence type="ECO:0000256" key="6">
    <source>
        <dbReference type="ARBA" id="ARBA00023010"/>
    </source>
</evidence>
<dbReference type="GO" id="GO:0006325">
    <property type="term" value="P:chromatin organization"/>
    <property type="evidence" value="ECO:0007669"/>
    <property type="project" value="UniProtKB-KW"/>
</dbReference>
<sequence>MTSNNTPTTKDHIKLRSTIHQRLIESGEKERLKILLKNKLVEGGWRDDIKSYCRDYIKNNNNENLKIEELISQVTPIAKKKVPAQVKQDLVKRIRKFLVPTQHQQQFIHNLH</sequence>
<comment type="similarity">
    <text evidence="11">Belongs to the ENY2 family.</text>
</comment>
<accession>A0A8J4Q1B2</accession>
<evidence type="ECO:0000256" key="8">
    <source>
        <dbReference type="ARBA" id="ARBA00023159"/>
    </source>
</evidence>
<reference evidence="12" key="1">
    <citation type="submission" date="2020-01" db="EMBL/GenBank/DDBJ databases">
        <title>Development of genomics and gene disruption for Polysphondylium violaceum indicates a role for the polyketide synthase stlB in stalk morphogenesis.</title>
        <authorList>
            <person name="Narita B."/>
            <person name="Kawabe Y."/>
            <person name="Kin K."/>
            <person name="Saito T."/>
            <person name="Gibbs R."/>
            <person name="Kuspa A."/>
            <person name="Muzny D."/>
            <person name="Queller D."/>
            <person name="Richards S."/>
            <person name="Strassman J."/>
            <person name="Sucgang R."/>
            <person name="Worley K."/>
            <person name="Schaap P."/>
        </authorList>
    </citation>
    <scope>NUCLEOTIDE SEQUENCE</scope>
    <source>
        <strain evidence="12">QSvi11</strain>
    </source>
</reference>
<keyword evidence="6 11" id="KW-0811">Translocation</keyword>
<keyword evidence="2 11" id="KW-0813">Transport</keyword>
<dbReference type="GO" id="GO:0070390">
    <property type="term" value="C:transcription export complex 2"/>
    <property type="evidence" value="ECO:0007669"/>
    <property type="project" value="UniProtKB-UniRule"/>
</dbReference>
<keyword evidence="3 11" id="KW-0509">mRNA transport</keyword>
<comment type="caution">
    <text evidence="12">The sequence shown here is derived from an EMBL/GenBank/DDBJ whole genome shotgun (WGS) entry which is preliminary data.</text>
</comment>
<keyword evidence="8 11" id="KW-0010">Activator</keyword>
<dbReference type="GO" id="GO:0071819">
    <property type="term" value="C:DUBm complex"/>
    <property type="evidence" value="ECO:0007669"/>
    <property type="project" value="UniProtKB-UniRule"/>
</dbReference>